<dbReference type="InterPro" id="IPR036465">
    <property type="entry name" value="vWFA_dom_sf"/>
</dbReference>
<keyword evidence="5" id="KW-1185">Reference proteome</keyword>
<proteinExistence type="predicted"/>
<dbReference type="Proteomes" id="UP000831786">
    <property type="component" value="Chromosome"/>
</dbReference>
<keyword evidence="2" id="KW-0812">Transmembrane</keyword>
<name>A0ABY4FJB4_9MICO</name>
<dbReference type="PROSITE" id="PS50234">
    <property type="entry name" value="VWFA"/>
    <property type="match status" value="1"/>
</dbReference>
<feature type="domain" description="VWFA" evidence="3">
    <location>
        <begin position="183"/>
        <end position="386"/>
    </location>
</feature>
<gene>
    <name evidence="4" type="ORF">MUN78_10860</name>
</gene>
<feature type="transmembrane region" description="Helical" evidence="2">
    <location>
        <begin position="9"/>
        <end position="28"/>
    </location>
</feature>
<feature type="region of interest" description="Disordered" evidence="1">
    <location>
        <begin position="657"/>
        <end position="684"/>
    </location>
</feature>
<protein>
    <submittedName>
        <fullName evidence="4">VWA domain-containing protein</fullName>
    </submittedName>
</protein>
<feature type="transmembrane region" description="Helical" evidence="2">
    <location>
        <begin position="699"/>
        <end position="717"/>
    </location>
</feature>
<reference evidence="4 5" key="1">
    <citation type="submission" date="2022-04" db="EMBL/GenBank/DDBJ databases">
        <title>Leucobacter sp. isolated from rhizosphere of garlic.</title>
        <authorList>
            <person name="Won M."/>
            <person name="Lee C.-M."/>
            <person name="Woen H.-Y."/>
            <person name="Kwon S.-W."/>
        </authorList>
    </citation>
    <scope>NUCLEOTIDE SEQUENCE [LARGE SCALE GENOMIC DNA]</scope>
    <source>
        <strain evidence="4 5">H21R-40</strain>
    </source>
</reference>
<dbReference type="InterPro" id="IPR002035">
    <property type="entry name" value="VWF_A"/>
</dbReference>
<evidence type="ECO:0000259" key="3">
    <source>
        <dbReference type="PROSITE" id="PS50234"/>
    </source>
</evidence>
<sequence>MGIERRSRGIARIGIAAAVVGIIALPGWTAPPAAAVDSAATIVVSVGGDRVSDTVVGGLAGAELRLYATADAVEPAASCASDAAGTCTMAVPQELLGSTAWVRQISAPPGWEMNAALRTGPGSNSTSEESPYAFETPVLVDGTAYRSTREFMYSSSNSLSTRSNGVWQNSRANPALPEACGIDVALVFDLSASVGSALSGLKSAADALVDALAGTPSRMGLFSFSAQSPSEQTAGGVSENHPGLLPISTDAGAEEVKSWYADWSLGRGTNWDDALQTVTAADEAYDVAIVLTDGNPTRWGGDAGLHGDGGNTHLTDVEAAVFSANALKAEGTRVVSFGIGKGVEGITSLNLAAISGPVAFDGANAATADHFQIPEFSDAGDVLRAIATQQCAGSLTVVKQIVPEDRAGEDVSGAVPAGAGWEFAASGDDAGTAVSPGTAVTADDGTGSVTFAVDTGGAAGRVGIAETQQAGYQLVTQGGRNAVCRELGTDASVAVENSGGLGFDVPVNPGEAITCTMYNRALPVPVESSVRVDKTWVVDGESFAHGDQPSGIDAEALVTGPDGEPDPLEFGAERGGYTPGALVEVDETVQITRAGCTLEDARVTAAPGGAASGELPSSAELDAGLNVWALTNVVHCEATSAAGADASGAAADAGAEADASAGSGAGGAATGGSDARGADGAAGAAPGTGPLATTGGGPLPLVAAGILVLLGAAALAARSRRHATDIRPR</sequence>
<organism evidence="4 5">
    <name type="scientific">Leucobacter allii</name>
    <dbReference type="NCBI Taxonomy" id="2932247"/>
    <lineage>
        <taxon>Bacteria</taxon>
        <taxon>Bacillati</taxon>
        <taxon>Actinomycetota</taxon>
        <taxon>Actinomycetes</taxon>
        <taxon>Micrococcales</taxon>
        <taxon>Microbacteriaceae</taxon>
        <taxon>Leucobacter</taxon>
    </lineage>
</organism>
<accession>A0ABY4FJB4</accession>
<keyword evidence="2" id="KW-0472">Membrane</keyword>
<feature type="compositionally biased region" description="Low complexity" evidence="1">
    <location>
        <begin position="671"/>
        <end position="684"/>
    </location>
</feature>
<evidence type="ECO:0000313" key="5">
    <source>
        <dbReference type="Proteomes" id="UP000831786"/>
    </source>
</evidence>
<dbReference type="Gene3D" id="3.40.50.410">
    <property type="entry name" value="von Willebrand factor, type A domain"/>
    <property type="match status" value="1"/>
</dbReference>
<keyword evidence="2" id="KW-1133">Transmembrane helix</keyword>
<dbReference type="SMART" id="SM00327">
    <property type="entry name" value="VWA"/>
    <property type="match status" value="1"/>
</dbReference>
<dbReference type="EMBL" id="CP095045">
    <property type="protein sequence ID" value="UOQ56191.1"/>
    <property type="molecule type" value="Genomic_DNA"/>
</dbReference>
<evidence type="ECO:0000313" key="4">
    <source>
        <dbReference type="EMBL" id="UOQ56191.1"/>
    </source>
</evidence>
<evidence type="ECO:0000256" key="1">
    <source>
        <dbReference type="SAM" id="MobiDB-lite"/>
    </source>
</evidence>
<evidence type="ECO:0000256" key="2">
    <source>
        <dbReference type="SAM" id="Phobius"/>
    </source>
</evidence>
<dbReference type="RefSeq" id="WP_244726396.1">
    <property type="nucleotide sequence ID" value="NZ_CP095045.1"/>
</dbReference>
<dbReference type="CDD" id="cd00198">
    <property type="entry name" value="vWFA"/>
    <property type="match status" value="1"/>
</dbReference>
<dbReference type="SUPFAM" id="SSF53300">
    <property type="entry name" value="vWA-like"/>
    <property type="match status" value="1"/>
</dbReference>